<proteinExistence type="predicted"/>
<protein>
    <recommendedName>
        <fullName evidence="2">Methyltransferase type 11 domain-containing protein</fullName>
    </recommendedName>
</protein>
<dbReference type="Gene3D" id="3.40.50.150">
    <property type="entry name" value="Vaccinia Virus protein VP39"/>
    <property type="match status" value="1"/>
</dbReference>
<name>A0A0F9STD7_9ZZZZ</name>
<organism evidence="1">
    <name type="scientific">marine sediment metagenome</name>
    <dbReference type="NCBI Taxonomy" id="412755"/>
    <lineage>
        <taxon>unclassified sequences</taxon>
        <taxon>metagenomes</taxon>
        <taxon>ecological metagenomes</taxon>
    </lineage>
</organism>
<accession>A0A0F9STD7</accession>
<gene>
    <name evidence="1" type="ORF">LCGC14_0477980</name>
</gene>
<reference evidence="1" key="1">
    <citation type="journal article" date="2015" name="Nature">
        <title>Complex archaea that bridge the gap between prokaryotes and eukaryotes.</title>
        <authorList>
            <person name="Spang A."/>
            <person name="Saw J.H."/>
            <person name="Jorgensen S.L."/>
            <person name="Zaremba-Niedzwiedzka K."/>
            <person name="Martijn J."/>
            <person name="Lind A.E."/>
            <person name="van Eijk R."/>
            <person name="Schleper C."/>
            <person name="Guy L."/>
            <person name="Ettema T.J."/>
        </authorList>
    </citation>
    <scope>NUCLEOTIDE SEQUENCE</scope>
</reference>
<sequence length="160" mass="18963">MKDKFILDACCGGRAFWFNKKHPNTIYQDIRIAKKGHVKLRPNHNVTPDVLGDFRKMKFKDKSFKLIVWDPPHFTQGGETGWQVQKYGKLNKETWREDLRKGFNEIWRVLDDYGVLVFKWNEYSIHIKEVLSCFDVQPLFGHPTAKAGKTKWFTFMKIPK</sequence>
<dbReference type="EMBL" id="LAZR01000515">
    <property type="protein sequence ID" value="KKN65862.1"/>
    <property type="molecule type" value="Genomic_DNA"/>
</dbReference>
<dbReference type="AlphaFoldDB" id="A0A0F9STD7"/>
<evidence type="ECO:0008006" key="2">
    <source>
        <dbReference type="Google" id="ProtNLM"/>
    </source>
</evidence>
<dbReference type="InterPro" id="IPR029063">
    <property type="entry name" value="SAM-dependent_MTases_sf"/>
</dbReference>
<comment type="caution">
    <text evidence="1">The sequence shown here is derived from an EMBL/GenBank/DDBJ whole genome shotgun (WGS) entry which is preliminary data.</text>
</comment>
<dbReference type="SUPFAM" id="SSF53335">
    <property type="entry name" value="S-adenosyl-L-methionine-dependent methyltransferases"/>
    <property type="match status" value="1"/>
</dbReference>
<evidence type="ECO:0000313" key="1">
    <source>
        <dbReference type="EMBL" id="KKN65862.1"/>
    </source>
</evidence>